<dbReference type="Pfam" id="PF09113">
    <property type="entry name" value="N-glycanase_C"/>
    <property type="match status" value="1"/>
</dbReference>
<dbReference type="InterPro" id="IPR015197">
    <property type="entry name" value="PngaseF_C"/>
</dbReference>
<dbReference type="PANTHER" id="PTHR39319:SF1">
    <property type="entry name" value="SI:DKEY-256H2.1"/>
    <property type="match status" value="1"/>
</dbReference>
<evidence type="ECO:0000259" key="3">
    <source>
        <dbReference type="Pfam" id="PF09113"/>
    </source>
</evidence>
<feature type="signal peptide" evidence="2">
    <location>
        <begin position="1"/>
        <end position="21"/>
    </location>
</feature>
<keyword evidence="5" id="KW-1185">Reference proteome</keyword>
<feature type="domain" description="Peptide-N-glycosidase F C-terminal" evidence="3">
    <location>
        <begin position="191"/>
        <end position="297"/>
    </location>
</feature>
<dbReference type="InterPro" id="IPR014784">
    <property type="entry name" value="Cu2_ascorb_mOase-like_C"/>
</dbReference>
<accession>A0ABW5V9Y6</accession>
<dbReference type="PANTHER" id="PTHR39319">
    <property type="entry name" value="SI:DKEY-256H2.1"/>
    <property type="match status" value="1"/>
</dbReference>
<dbReference type="InterPro" id="IPR008977">
    <property type="entry name" value="PHM/PNGase_F_dom_sf"/>
</dbReference>
<dbReference type="EMBL" id="JBHUOK010000003">
    <property type="protein sequence ID" value="MFD2788454.1"/>
    <property type="molecule type" value="Genomic_DNA"/>
</dbReference>
<organism evidence="4 5">
    <name type="scientific">Arenibacter antarcticus</name>
    <dbReference type="NCBI Taxonomy" id="2040469"/>
    <lineage>
        <taxon>Bacteria</taxon>
        <taxon>Pseudomonadati</taxon>
        <taxon>Bacteroidota</taxon>
        <taxon>Flavobacteriia</taxon>
        <taxon>Flavobacteriales</taxon>
        <taxon>Flavobacteriaceae</taxon>
        <taxon>Arenibacter</taxon>
    </lineage>
</organism>
<gene>
    <name evidence="4" type="ORF">ACFS1K_01620</name>
</gene>
<dbReference type="RefSeq" id="WP_251807213.1">
    <property type="nucleotide sequence ID" value="NZ_CP166679.1"/>
</dbReference>
<evidence type="ECO:0000313" key="4">
    <source>
        <dbReference type="EMBL" id="MFD2788454.1"/>
    </source>
</evidence>
<dbReference type="InterPro" id="IPR053251">
    <property type="entry name" value="N-glycanase"/>
</dbReference>
<keyword evidence="2" id="KW-0732">Signal</keyword>
<proteinExistence type="predicted"/>
<reference evidence="5" key="1">
    <citation type="journal article" date="2019" name="Int. J. Syst. Evol. Microbiol.">
        <title>The Global Catalogue of Microorganisms (GCM) 10K type strain sequencing project: providing services to taxonomists for standard genome sequencing and annotation.</title>
        <authorList>
            <consortium name="The Broad Institute Genomics Platform"/>
            <consortium name="The Broad Institute Genome Sequencing Center for Infectious Disease"/>
            <person name="Wu L."/>
            <person name="Ma J."/>
        </authorList>
    </citation>
    <scope>NUCLEOTIDE SEQUENCE [LARGE SCALE GENOMIC DNA]</scope>
    <source>
        <strain evidence="5">KCTC 52924</strain>
    </source>
</reference>
<evidence type="ECO:0000256" key="1">
    <source>
        <dbReference type="ARBA" id="ARBA00023157"/>
    </source>
</evidence>
<feature type="chain" id="PRO_5046480371" evidence="2">
    <location>
        <begin position="22"/>
        <end position="636"/>
    </location>
</feature>
<name>A0ABW5V9Y6_9FLAO</name>
<keyword evidence="1" id="KW-1015">Disulfide bond</keyword>
<evidence type="ECO:0000256" key="2">
    <source>
        <dbReference type="SAM" id="SignalP"/>
    </source>
</evidence>
<comment type="caution">
    <text evidence="4">The sequence shown here is derived from an EMBL/GenBank/DDBJ whole genome shotgun (WGS) entry which is preliminary data.</text>
</comment>
<sequence length="636" mass="73155">MIKRYIYSLSLLFGVFHGLVAQQTQNLISHDKETIVTDPSKGENSYKREVVFPKKEKEIRRIMLNLRFQCPDGMRCADWDYVDHIKVIPKNDSISYEIARMLTPYGGRFQEGWGFNWKVDVTDFSPILRDSVIVDYIHTGYEDNKTRGWKVTVDFEITYGRPVVEALALHKIYDGNYSYGDTSDPIENHLVPVNLIANAQSKFGKVKVLQTGHGMDANGCGEFCDKYREILLNGQLIHSQQLWMKCGDNPLYPQAGTWIFDRANWCPGYLLQPDEVTFKLNSNQAYTIDLNMEPYETEKPSAKELLVAYVLEYGIINSANDVTLEDIITPSNEEIYSRKNQSGALAVIRIKNNGRDNLKSVMIDYNLEGNKTKKFKWEGDLPFGETALLTLPEEIYTEKKSAIFYVELKRPNGKRDGFNEDNAKQSVYTRPHVLPQTSVIYFKTNNKPGQNQYQVTDSFGKIMFKRDSLDLQPNTIYRDTLELPKGNYTFSVEDTGGDGLEFWYKAKAGRGDVRLLDSIGQAIKHFNSDFGSHIIYNFRVIPSAPYHLDNSPSVTMFPARTDGPVTLDYFSNEPKQVEVIITQQEDESKILETHTYSNLDRGTFTYDLSYLPKMRYYLKVMVDGKEIFKNRIRLKE</sequence>
<evidence type="ECO:0000313" key="5">
    <source>
        <dbReference type="Proteomes" id="UP001597532"/>
    </source>
</evidence>
<dbReference type="SUPFAM" id="SSF49742">
    <property type="entry name" value="PHM/PNGase F"/>
    <property type="match status" value="2"/>
</dbReference>
<protein>
    <submittedName>
        <fullName evidence="4">Peptide-N-glycosidase F-related protein</fullName>
    </submittedName>
</protein>
<dbReference type="Proteomes" id="UP001597532">
    <property type="component" value="Unassembled WGS sequence"/>
</dbReference>
<dbReference type="Gene3D" id="2.60.120.230">
    <property type="match status" value="2"/>
</dbReference>